<comment type="caution">
    <text evidence="2">The sequence shown here is derived from an EMBL/GenBank/DDBJ whole genome shotgun (WGS) entry which is preliminary data.</text>
</comment>
<dbReference type="InterPro" id="IPR036397">
    <property type="entry name" value="RNaseH_sf"/>
</dbReference>
<reference evidence="2" key="1">
    <citation type="journal article" date="2012" name="PLoS ONE">
        <title>Gene sets for utilization of primary and secondary nutrition supplies in the distal gut of endangered iberian lynx.</title>
        <authorList>
            <person name="Alcaide M."/>
            <person name="Messina E."/>
            <person name="Richter M."/>
            <person name="Bargiela R."/>
            <person name="Peplies J."/>
            <person name="Huws S.A."/>
            <person name="Newbold C.J."/>
            <person name="Golyshin P.N."/>
            <person name="Simon M.A."/>
            <person name="Lopez G."/>
            <person name="Yakimov M.M."/>
            <person name="Ferrer M."/>
        </authorList>
    </citation>
    <scope>NUCLEOTIDE SEQUENCE</scope>
</reference>
<dbReference type="GO" id="GO:0003676">
    <property type="term" value="F:nucleic acid binding"/>
    <property type="evidence" value="ECO:0007669"/>
    <property type="project" value="InterPro"/>
</dbReference>
<dbReference type="InterPro" id="IPR012337">
    <property type="entry name" value="RNaseH-like_sf"/>
</dbReference>
<dbReference type="Pfam" id="PF00929">
    <property type="entry name" value="RNase_T"/>
    <property type="match status" value="1"/>
</dbReference>
<name>J9G5R2_9ZZZZ</name>
<sequence>MKLNLKNPIVFFDLETTGTNINTDRIVEICYLKVHPNGNEEAKTLRINPEMHIPESASAVHGIFDEDVANCPKFKEVARSVANDIEGCDLAGFNSNRFDIPVLAEEFLRAGVDIDLSRRKFVDVQVIYHKLEQRTLSAAYKFYCGKNLEDAHTAEADTRATYEVLKAQLDRYPETLENDIAFLADYSSFTKNVDFAGRMVYDEKGVEIFNFGKYKGQSVSEILKQDPGYYSWIMNSDFTLNTKAMLTKIRLRELTQKV</sequence>
<evidence type="ECO:0000259" key="1">
    <source>
        <dbReference type="SMART" id="SM00479"/>
    </source>
</evidence>
<dbReference type="InterPro" id="IPR013520">
    <property type="entry name" value="Ribonucl_H"/>
</dbReference>
<dbReference type="GO" id="GO:0045004">
    <property type="term" value="P:DNA replication proofreading"/>
    <property type="evidence" value="ECO:0007669"/>
    <property type="project" value="TreeGrafter"/>
</dbReference>
<organism evidence="2">
    <name type="scientific">gut metagenome</name>
    <dbReference type="NCBI Taxonomy" id="749906"/>
    <lineage>
        <taxon>unclassified sequences</taxon>
        <taxon>metagenomes</taxon>
        <taxon>organismal metagenomes</taxon>
    </lineage>
</organism>
<dbReference type="EMBL" id="AMCI01006138">
    <property type="protein sequence ID" value="EJW94859.1"/>
    <property type="molecule type" value="Genomic_DNA"/>
</dbReference>
<dbReference type="PANTHER" id="PTHR30231">
    <property type="entry name" value="DNA POLYMERASE III SUBUNIT EPSILON"/>
    <property type="match status" value="1"/>
</dbReference>
<keyword evidence="2" id="KW-0378">Hydrolase</keyword>
<gene>
    <name evidence="2" type="ORF">EVA_17037</name>
</gene>
<dbReference type="SUPFAM" id="SSF53098">
    <property type="entry name" value="Ribonuclease H-like"/>
    <property type="match status" value="1"/>
</dbReference>
<dbReference type="InterPro" id="IPR046768">
    <property type="entry name" value="ExoX-like_C"/>
</dbReference>
<proteinExistence type="predicted"/>
<evidence type="ECO:0000313" key="2">
    <source>
        <dbReference type="EMBL" id="EJW94859.1"/>
    </source>
</evidence>
<dbReference type="CDD" id="cd06127">
    <property type="entry name" value="DEDDh"/>
    <property type="match status" value="1"/>
</dbReference>
<dbReference type="PANTHER" id="PTHR30231:SF41">
    <property type="entry name" value="DNA POLYMERASE III SUBUNIT EPSILON"/>
    <property type="match status" value="1"/>
</dbReference>
<feature type="domain" description="Exonuclease" evidence="1">
    <location>
        <begin position="8"/>
        <end position="174"/>
    </location>
</feature>
<keyword evidence="2" id="KW-0269">Exonuclease</keyword>
<dbReference type="GO" id="GO:0008408">
    <property type="term" value="F:3'-5' exonuclease activity"/>
    <property type="evidence" value="ECO:0007669"/>
    <property type="project" value="TreeGrafter"/>
</dbReference>
<dbReference type="Pfam" id="PF20600">
    <property type="entry name" value="ExoX-like_C"/>
    <property type="match status" value="1"/>
</dbReference>
<dbReference type="SMART" id="SM00479">
    <property type="entry name" value="EXOIII"/>
    <property type="match status" value="1"/>
</dbReference>
<dbReference type="AlphaFoldDB" id="J9G5R2"/>
<protein>
    <submittedName>
        <fullName evidence="2">Exonuclease RNase T and DNA polymerase III</fullName>
    </submittedName>
</protein>
<dbReference type="Gene3D" id="3.30.420.10">
    <property type="entry name" value="Ribonuclease H-like superfamily/Ribonuclease H"/>
    <property type="match status" value="1"/>
</dbReference>
<dbReference type="FunFam" id="3.30.420.10:FF:000071">
    <property type="entry name" value="DNA polymerase-3 subunit epsilon"/>
    <property type="match status" value="1"/>
</dbReference>
<keyword evidence="2" id="KW-0540">Nuclease</keyword>
<dbReference type="GO" id="GO:0005829">
    <property type="term" value="C:cytosol"/>
    <property type="evidence" value="ECO:0007669"/>
    <property type="project" value="TreeGrafter"/>
</dbReference>
<accession>J9G5R2</accession>